<keyword evidence="1" id="KW-1133">Transmembrane helix</keyword>
<accession>A0A5S9QPV6</accession>
<sequence>MEILNNAWVIGIGGGVLSGLLVTLITRYIFSKKDDKEYVQKLAAVNKEVVYALRPGISEGHIPDEEVLSSLINASARKYKVSRDDVFRPKQIAEELIKEIMDSSFISSDTKKNYCETLAHLIKEKEREEEASDSEAAEKIERKISESDYRERLVTRMSAILGLTAAMGTVSVTLGSNSSGGISKILDLAVPSLSVVFATMVAMLSMVIAMKLKGLNNDDSSKDDNKSNK</sequence>
<keyword evidence="1" id="KW-0812">Transmembrane</keyword>
<dbReference type="AlphaFoldDB" id="A0A5S9QPV6"/>
<gene>
    <name evidence="2" type="ORF">OPDIPICF_04850</name>
</gene>
<dbReference type="Proteomes" id="UP000441399">
    <property type="component" value="Unassembled WGS sequence"/>
</dbReference>
<evidence type="ECO:0000313" key="2">
    <source>
        <dbReference type="EMBL" id="CAA0121228.1"/>
    </source>
</evidence>
<protein>
    <submittedName>
        <fullName evidence="2">Uncharacterized protein</fullName>
    </submittedName>
</protein>
<organism evidence="2 3">
    <name type="scientific">BD1-7 clade bacterium</name>
    <dbReference type="NCBI Taxonomy" id="2029982"/>
    <lineage>
        <taxon>Bacteria</taxon>
        <taxon>Pseudomonadati</taxon>
        <taxon>Pseudomonadota</taxon>
        <taxon>Gammaproteobacteria</taxon>
        <taxon>Cellvibrionales</taxon>
        <taxon>Spongiibacteraceae</taxon>
        <taxon>BD1-7 clade</taxon>
    </lineage>
</organism>
<feature type="transmembrane region" description="Helical" evidence="1">
    <location>
        <begin position="188"/>
        <end position="210"/>
    </location>
</feature>
<dbReference type="EMBL" id="CACSIO010000044">
    <property type="protein sequence ID" value="CAA0121228.1"/>
    <property type="molecule type" value="Genomic_DNA"/>
</dbReference>
<dbReference type="OrthoDB" id="3036078at2"/>
<evidence type="ECO:0000313" key="3">
    <source>
        <dbReference type="Proteomes" id="UP000441399"/>
    </source>
</evidence>
<feature type="transmembrane region" description="Helical" evidence="1">
    <location>
        <begin position="6"/>
        <end position="30"/>
    </location>
</feature>
<keyword evidence="1" id="KW-0472">Membrane</keyword>
<keyword evidence="3" id="KW-1185">Reference proteome</keyword>
<reference evidence="2 3" key="1">
    <citation type="submission" date="2019-11" db="EMBL/GenBank/DDBJ databases">
        <authorList>
            <person name="Holert J."/>
        </authorList>
    </citation>
    <scope>NUCLEOTIDE SEQUENCE [LARGE SCALE GENOMIC DNA]</scope>
    <source>
        <strain evidence="2">SB11_3</strain>
    </source>
</reference>
<feature type="transmembrane region" description="Helical" evidence="1">
    <location>
        <begin position="153"/>
        <end position="176"/>
    </location>
</feature>
<evidence type="ECO:0000256" key="1">
    <source>
        <dbReference type="SAM" id="Phobius"/>
    </source>
</evidence>
<proteinExistence type="predicted"/>
<name>A0A5S9QPV6_9GAMM</name>